<dbReference type="STRING" id="147828.A0A4S2L680"/>
<comment type="pathway">
    <text evidence="2">Lipid metabolism.</text>
</comment>
<evidence type="ECO:0000313" key="17">
    <source>
        <dbReference type="Proteomes" id="UP000308267"/>
    </source>
</evidence>
<dbReference type="CDD" id="cd00751">
    <property type="entry name" value="thiolase"/>
    <property type="match status" value="1"/>
</dbReference>
<keyword evidence="9" id="KW-0630">Potassium</keyword>
<feature type="active site" description="Proton acceptor" evidence="12">
    <location>
        <position position="420"/>
    </location>
</feature>
<dbReference type="PROSITE" id="PS00737">
    <property type="entry name" value="THIOLASE_2"/>
    <property type="match status" value="1"/>
</dbReference>
<comment type="caution">
    <text evidence="16">The sequence shown here is derived from an EMBL/GenBank/DDBJ whole genome shotgun (WGS) entry which is preliminary data.</text>
</comment>
<sequence>MAHFVMFGSLRGRMFNSSSSILRTSWLLGHRCPFSVKSSSVEDVVILGVSRTPIGSFQKSLAQCSAPVLGSFAIRGALKQAKIDPNAVQECFMGVVVSAGSKQAPAKQAALMGGLSLSTPCTAVNKICASGMKSIMLAAQSIALGHQSVICAGGMESMSNAPFYLARQMPTYGGAQLLDSVVWDGLTDSKYGIHMGRCCEKTVSDLKITREEQDAYAKLSYERSQTAAKDGIFLSEITPVQIANKKSPTGFDEVSEDEEYKRVDFQRFPTLKPAFVRAEDGGTITAANASTLNDGGAAAILASASYAAKDRTLKPLARIVAYADAATDTIDFPIAPHLAVEKLLTITGVKKEDVVLWEINEAFSAVVLANMRLLGLDVKNVNVHGGAVSCGHPVGMSGARITNHLALHLKPGDKGIATICNGGGGASAIMLEGI</sequence>
<dbReference type="GO" id="GO:0003985">
    <property type="term" value="F:acetyl-CoA C-acetyltransferase activity"/>
    <property type="evidence" value="ECO:0007669"/>
    <property type="project" value="UniProtKB-EC"/>
</dbReference>
<dbReference type="PROSITE" id="PS00099">
    <property type="entry name" value="THIOLASE_3"/>
    <property type="match status" value="1"/>
</dbReference>
<keyword evidence="17" id="KW-1185">Reference proteome</keyword>
<dbReference type="Pfam" id="PF00108">
    <property type="entry name" value="Thiolase_N"/>
    <property type="match status" value="1"/>
</dbReference>
<evidence type="ECO:0000259" key="15">
    <source>
        <dbReference type="Pfam" id="PF02803"/>
    </source>
</evidence>
<evidence type="ECO:0000256" key="11">
    <source>
        <dbReference type="ARBA" id="ARBA00023315"/>
    </source>
</evidence>
<reference evidence="16 17" key="1">
    <citation type="journal article" date="2019" name="BMC Genomics">
        <title>New insights from Opisthorchis felineus genome: update on genomics of the epidemiologically important liver flukes.</title>
        <authorList>
            <person name="Ershov N.I."/>
            <person name="Mordvinov V.A."/>
            <person name="Prokhortchouk E.B."/>
            <person name="Pakharukova M.Y."/>
            <person name="Gunbin K.V."/>
            <person name="Ustyantsev K."/>
            <person name="Genaev M.A."/>
            <person name="Blinov A.G."/>
            <person name="Mazur A."/>
            <person name="Boulygina E."/>
            <person name="Tsygankova S."/>
            <person name="Khrameeva E."/>
            <person name="Chekanov N."/>
            <person name="Fan G."/>
            <person name="Xiao A."/>
            <person name="Zhang H."/>
            <person name="Xu X."/>
            <person name="Yang H."/>
            <person name="Solovyev V."/>
            <person name="Lee S.M."/>
            <person name="Liu X."/>
            <person name="Afonnikov D.A."/>
            <person name="Skryabin K.G."/>
        </authorList>
    </citation>
    <scope>NUCLEOTIDE SEQUENCE [LARGE SCALE GENOMIC DNA]</scope>
    <source>
        <strain evidence="16">AK-0245</strain>
        <tissue evidence="16">Whole organism</tissue>
    </source>
</reference>
<evidence type="ECO:0000256" key="4">
    <source>
        <dbReference type="ARBA" id="ARBA00011881"/>
    </source>
</evidence>
<gene>
    <name evidence="16" type="ORF">CRM22_010191</name>
</gene>
<evidence type="ECO:0000259" key="14">
    <source>
        <dbReference type="Pfam" id="PF00108"/>
    </source>
</evidence>
<evidence type="ECO:0000256" key="13">
    <source>
        <dbReference type="RuleBase" id="RU003557"/>
    </source>
</evidence>
<evidence type="ECO:0000256" key="8">
    <source>
        <dbReference type="ARBA" id="ARBA00022946"/>
    </source>
</evidence>
<comment type="subunit">
    <text evidence="4">Homotetramer.</text>
</comment>
<dbReference type="Pfam" id="PF02803">
    <property type="entry name" value="Thiolase_C"/>
    <property type="match status" value="1"/>
</dbReference>
<protein>
    <recommendedName>
        <fullName evidence="5">acetyl-CoA C-acetyltransferase</fullName>
        <ecNumber evidence="5">2.3.1.9</ecNumber>
    </recommendedName>
</protein>
<keyword evidence="7" id="KW-0479">Metal-binding</keyword>
<keyword evidence="11 13" id="KW-0012">Acyltransferase</keyword>
<feature type="active site" description="Acyl-thioester intermediate" evidence="12">
    <location>
        <position position="128"/>
    </location>
</feature>
<keyword evidence="6 13" id="KW-0808">Transferase</keyword>
<keyword evidence="8" id="KW-0809">Transit peptide</keyword>
<evidence type="ECO:0000256" key="7">
    <source>
        <dbReference type="ARBA" id="ARBA00022723"/>
    </source>
</evidence>
<feature type="domain" description="Thiolase C-terminal" evidence="15">
    <location>
        <begin position="313"/>
        <end position="432"/>
    </location>
</feature>
<comment type="subcellular location">
    <subcellularLocation>
        <location evidence="1">Mitochondrion</location>
    </subcellularLocation>
</comment>
<dbReference type="PROSITE" id="PS00098">
    <property type="entry name" value="THIOLASE_1"/>
    <property type="match status" value="1"/>
</dbReference>
<dbReference type="InterPro" id="IPR020617">
    <property type="entry name" value="Thiolase_C"/>
</dbReference>
<dbReference type="InterPro" id="IPR020615">
    <property type="entry name" value="Thiolase_acyl_enz_int_AS"/>
</dbReference>
<dbReference type="EMBL" id="SJOL01009700">
    <property type="protein sequence ID" value="TGZ56098.1"/>
    <property type="molecule type" value="Genomic_DNA"/>
</dbReference>
<dbReference type="Gene3D" id="3.40.47.10">
    <property type="match status" value="1"/>
</dbReference>
<dbReference type="InterPro" id="IPR020610">
    <property type="entry name" value="Thiolase_AS"/>
</dbReference>
<dbReference type="FunFam" id="3.40.47.10:FF:000007">
    <property type="entry name" value="acetyl-CoA acetyltransferase, mitochondrial"/>
    <property type="match status" value="1"/>
</dbReference>
<evidence type="ECO:0000256" key="2">
    <source>
        <dbReference type="ARBA" id="ARBA00005189"/>
    </source>
</evidence>
<dbReference type="EC" id="2.3.1.9" evidence="5"/>
<dbReference type="OrthoDB" id="5404651at2759"/>
<evidence type="ECO:0000256" key="3">
    <source>
        <dbReference type="ARBA" id="ARBA00010982"/>
    </source>
</evidence>
<evidence type="ECO:0000256" key="5">
    <source>
        <dbReference type="ARBA" id="ARBA00012705"/>
    </source>
</evidence>
<dbReference type="InterPro" id="IPR020616">
    <property type="entry name" value="Thiolase_N"/>
</dbReference>
<dbReference type="PANTHER" id="PTHR18919">
    <property type="entry name" value="ACETYL-COA C-ACYLTRANSFERASE"/>
    <property type="match status" value="1"/>
</dbReference>
<organism evidence="16 17">
    <name type="scientific">Opisthorchis felineus</name>
    <dbReference type="NCBI Taxonomy" id="147828"/>
    <lineage>
        <taxon>Eukaryota</taxon>
        <taxon>Metazoa</taxon>
        <taxon>Spiralia</taxon>
        <taxon>Lophotrochozoa</taxon>
        <taxon>Platyhelminthes</taxon>
        <taxon>Trematoda</taxon>
        <taxon>Digenea</taxon>
        <taxon>Opisthorchiida</taxon>
        <taxon>Opisthorchiata</taxon>
        <taxon>Opisthorchiidae</taxon>
        <taxon>Opisthorchis</taxon>
    </lineage>
</organism>
<dbReference type="AlphaFoldDB" id="A0A4S2L680"/>
<evidence type="ECO:0000256" key="9">
    <source>
        <dbReference type="ARBA" id="ARBA00022958"/>
    </source>
</evidence>
<dbReference type="GO" id="GO:0046872">
    <property type="term" value="F:metal ion binding"/>
    <property type="evidence" value="ECO:0007669"/>
    <property type="project" value="UniProtKB-KW"/>
</dbReference>
<dbReference type="GO" id="GO:0006635">
    <property type="term" value="P:fatty acid beta-oxidation"/>
    <property type="evidence" value="ECO:0007669"/>
    <property type="project" value="TreeGrafter"/>
</dbReference>
<dbReference type="NCBIfam" id="TIGR01930">
    <property type="entry name" value="AcCoA-C-Actrans"/>
    <property type="match status" value="1"/>
</dbReference>
<comment type="similarity">
    <text evidence="3 13">Belongs to the thiolase-like superfamily. Thiolase family.</text>
</comment>
<evidence type="ECO:0000256" key="10">
    <source>
        <dbReference type="ARBA" id="ARBA00023128"/>
    </source>
</evidence>
<evidence type="ECO:0000256" key="1">
    <source>
        <dbReference type="ARBA" id="ARBA00004173"/>
    </source>
</evidence>
<evidence type="ECO:0000313" key="16">
    <source>
        <dbReference type="EMBL" id="TGZ56098.1"/>
    </source>
</evidence>
<dbReference type="InterPro" id="IPR020613">
    <property type="entry name" value="Thiolase_CS"/>
</dbReference>
<accession>A0A4S2L680</accession>
<dbReference type="InterPro" id="IPR002155">
    <property type="entry name" value="Thiolase"/>
</dbReference>
<keyword evidence="10" id="KW-0496">Mitochondrion</keyword>
<proteinExistence type="inferred from homology"/>
<feature type="active site" description="Proton acceptor" evidence="12">
    <location>
        <position position="392"/>
    </location>
</feature>
<dbReference type="GO" id="GO:0005739">
    <property type="term" value="C:mitochondrion"/>
    <property type="evidence" value="ECO:0007669"/>
    <property type="project" value="UniProtKB-SubCell"/>
</dbReference>
<name>A0A4S2L680_OPIFE</name>
<dbReference type="SUPFAM" id="SSF53901">
    <property type="entry name" value="Thiolase-like"/>
    <property type="match status" value="2"/>
</dbReference>
<evidence type="ECO:0000256" key="12">
    <source>
        <dbReference type="PIRSR" id="PIRSR000429-1"/>
    </source>
</evidence>
<evidence type="ECO:0000256" key="6">
    <source>
        <dbReference type="ARBA" id="ARBA00022679"/>
    </source>
</evidence>
<dbReference type="InterPro" id="IPR016039">
    <property type="entry name" value="Thiolase-like"/>
</dbReference>
<feature type="domain" description="Thiolase N-terminal" evidence="14">
    <location>
        <begin position="44"/>
        <end position="304"/>
    </location>
</feature>
<dbReference type="PANTHER" id="PTHR18919:SF156">
    <property type="entry name" value="ACETYL-COA ACETYLTRANSFERASE, MITOCHONDRIAL"/>
    <property type="match status" value="1"/>
</dbReference>
<dbReference type="Proteomes" id="UP000308267">
    <property type="component" value="Unassembled WGS sequence"/>
</dbReference>
<dbReference type="PIRSF" id="PIRSF000429">
    <property type="entry name" value="Ac-CoA_Ac_transf"/>
    <property type="match status" value="1"/>
</dbReference>